<dbReference type="Proteomes" id="UP000199013">
    <property type="component" value="Unassembled WGS sequence"/>
</dbReference>
<accession>A0A1C3NY18</accession>
<keyword evidence="4" id="KW-1185">Reference proteome</keyword>
<evidence type="ECO:0000313" key="3">
    <source>
        <dbReference type="EMBL" id="SBW22469.1"/>
    </source>
</evidence>
<evidence type="ECO:0000256" key="1">
    <source>
        <dbReference type="SAM" id="MobiDB-lite"/>
    </source>
</evidence>
<keyword evidence="2" id="KW-0812">Transmembrane</keyword>
<keyword evidence="2" id="KW-1133">Transmembrane helix</keyword>
<reference evidence="4" key="1">
    <citation type="submission" date="2016-02" db="EMBL/GenBank/DDBJ databases">
        <authorList>
            <person name="Wibberg D."/>
        </authorList>
    </citation>
    <scope>NUCLEOTIDE SEQUENCE [LARGE SCALE GENOMIC DNA]</scope>
</reference>
<feature type="transmembrane region" description="Helical" evidence="2">
    <location>
        <begin position="32"/>
        <end position="51"/>
    </location>
</feature>
<proteinExistence type="predicted"/>
<evidence type="ECO:0000313" key="4">
    <source>
        <dbReference type="Proteomes" id="UP000199013"/>
    </source>
</evidence>
<protein>
    <submittedName>
        <fullName evidence="3">Uncharacterized protein</fullName>
    </submittedName>
</protein>
<sequence>MNVSASQVVRTIAVIGAIGPRRRASTGRRRRGPAFPAVLSGTLLMAALLVLTGCTDTDTGSAQVPPYAGASVGEATGQTGTGQTGTGQPQRSVAPGATAGAAPFPYQPLWPFASVADARAWQTGSSPEGHQPWHLDPAATALSFARDFLGFADIDRTLASTVTGDDARIQVGYATEGGRTGVAAVVHLARFGSGGDAPWEVVGTDDTTFSLTQPAYGASVTASLTAGGRITGVDESIHVQVRPAAGSGGQVVGEYCCLPAGGQNSTWTANVKISARPGQGLVVVASTGGHLHGVERFTVTGVRYTG</sequence>
<keyword evidence="2" id="KW-0472">Membrane</keyword>
<dbReference type="EMBL" id="FLUV01001136">
    <property type="protein sequence ID" value="SBW22469.1"/>
    <property type="molecule type" value="Genomic_DNA"/>
</dbReference>
<gene>
    <name evidence="3" type="ORF">FDG2_2684</name>
</gene>
<evidence type="ECO:0000256" key="2">
    <source>
        <dbReference type="SAM" id="Phobius"/>
    </source>
</evidence>
<feature type="region of interest" description="Disordered" evidence="1">
    <location>
        <begin position="65"/>
        <end position="98"/>
    </location>
</feature>
<dbReference type="AlphaFoldDB" id="A0A1C3NY18"/>
<name>A0A1C3NY18_9ACTN</name>
<organism evidence="3 4">
    <name type="scientific">Candidatus Protofrankia californiensis</name>
    <dbReference type="NCBI Taxonomy" id="1839754"/>
    <lineage>
        <taxon>Bacteria</taxon>
        <taxon>Bacillati</taxon>
        <taxon>Actinomycetota</taxon>
        <taxon>Actinomycetes</taxon>
        <taxon>Frankiales</taxon>
        <taxon>Frankiaceae</taxon>
        <taxon>Protofrankia</taxon>
    </lineage>
</organism>